<reference evidence="5 6" key="1">
    <citation type="journal article" date="2012" name="J. Bacteriol.">
        <title>Complete genome sequences of Desulfosporosinus orientis DSM765T, Desulfosporosinus youngiae DSM17734T, Desulfosporosinus meridiei DSM13257T, and Desulfosporosinus acidiphilus DSM22704T.</title>
        <authorList>
            <person name="Pester M."/>
            <person name="Brambilla E."/>
            <person name="Alazard D."/>
            <person name="Rattei T."/>
            <person name="Weinmaier T."/>
            <person name="Han J."/>
            <person name="Lucas S."/>
            <person name="Lapidus A."/>
            <person name="Cheng J.F."/>
            <person name="Goodwin L."/>
            <person name="Pitluck S."/>
            <person name="Peters L."/>
            <person name="Ovchinnikova G."/>
            <person name="Teshima H."/>
            <person name="Detter J.C."/>
            <person name="Han C.S."/>
            <person name="Tapia R."/>
            <person name="Land M.L."/>
            <person name="Hauser L."/>
            <person name="Kyrpides N.C."/>
            <person name="Ivanova N.N."/>
            <person name="Pagani I."/>
            <person name="Huntmann M."/>
            <person name="Wei C.L."/>
            <person name="Davenport K.W."/>
            <person name="Daligault H."/>
            <person name="Chain P.S."/>
            <person name="Chen A."/>
            <person name="Mavromatis K."/>
            <person name="Markowitz V."/>
            <person name="Szeto E."/>
            <person name="Mikhailova N."/>
            <person name="Pati A."/>
            <person name="Wagner M."/>
            <person name="Woyke T."/>
            <person name="Ollivier B."/>
            <person name="Klenk H.P."/>
            <person name="Spring S."/>
            <person name="Loy A."/>
        </authorList>
    </citation>
    <scope>NUCLEOTIDE SEQUENCE [LARGE SCALE GENOMIC DNA]</scope>
    <source>
        <strain evidence="6">DSM 22704 / JCM 16185 / SJ4</strain>
    </source>
</reference>
<keyword evidence="5" id="KW-0378">Hydrolase</keyword>
<dbReference type="KEGG" id="dai:Desaci_1086"/>
<evidence type="ECO:0000259" key="4">
    <source>
        <dbReference type="PROSITE" id="PS51084"/>
    </source>
</evidence>
<dbReference type="InterPro" id="IPR019808">
    <property type="entry name" value="Histidine_triad_CS"/>
</dbReference>
<evidence type="ECO:0000256" key="2">
    <source>
        <dbReference type="PIRSR" id="PIRSR601310-3"/>
    </source>
</evidence>
<dbReference type="EMBL" id="CP003639">
    <property type="protein sequence ID" value="AFM40125.1"/>
    <property type="molecule type" value="Genomic_DNA"/>
</dbReference>
<dbReference type="Proteomes" id="UP000002892">
    <property type="component" value="Chromosome"/>
</dbReference>
<dbReference type="SUPFAM" id="SSF54197">
    <property type="entry name" value="HIT-like"/>
    <property type="match status" value="1"/>
</dbReference>
<dbReference type="STRING" id="646529.Desaci_1086"/>
<feature type="short sequence motif" description="Histidine triad motif" evidence="2 3">
    <location>
        <begin position="93"/>
        <end position="97"/>
    </location>
</feature>
<feature type="domain" description="HIT" evidence="4">
    <location>
        <begin position="1"/>
        <end position="108"/>
    </location>
</feature>
<name>I4D2V1_DESAJ</name>
<dbReference type="InterPro" id="IPR011146">
    <property type="entry name" value="HIT-like"/>
</dbReference>
<dbReference type="PANTHER" id="PTHR42997">
    <property type="entry name" value="HIT FAMILY HYDROLASE"/>
    <property type="match status" value="1"/>
</dbReference>
<organism evidence="5 6">
    <name type="scientific">Desulfosporosinus acidiphilus (strain DSM 22704 / JCM 16185 / SJ4)</name>
    <dbReference type="NCBI Taxonomy" id="646529"/>
    <lineage>
        <taxon>Bacteria</taxon>
        <taxon>Bacillati</taxon>
        <taxon>Bacillota</taxon>
        <taxon>Clostridia</taxon>
        <taxon>Eubacteriales</taxon>
        <taxon>Desulfitobacteriaceae</taxon>
        <taxon>Desulfosporosinus</taxon>
    </lineage>
</organism>
<dbReference type="PANTHER" id="PTHR42997:SF1">
    <property type="entry name" value="AP-4-A PHOSPHORYLASE"/>
    <property type="match status" value="1"/>
</dbReference>
<accession>I4D2V1</accession>
<proteinExistence type="predicted"/>
<evidence type="ECO:0000256" key="1">
    <source>
        <dbReference type="PIRSR" id="PIRSR601310-1"/>
    </source>
</evidence>
<dbReference type="HOGENOM" id="CLU_056776_5_1_9"/>
<evidence type="ECO:0000313" key="6">
    <source>
        <dbReference type="Proteomes" id="UP000002892"/>
    </source>
</evidence>
<sequence length="114" mass="12821">MGDCVFCGLPQEATFAENDLFRAIYDRNPVSKGHALIISKRHVTNIFEAKPEEMAAIGELLKQVKGMLDEEYHPDGYNVVANVGTVAGQTVFHLHLHVIPRYQGDKDILKWDVQ</sequence>
<feature type="active site" description="Tele-AMP-histidine intermediate" evidence="1">
    <location>
        <position position="95"/>
    </location>
</feature>
<dbReference type="eggNOG" id="COG0537">
    <property type="taxonomic scope" value="Bacteria"/>
</dbReference>
<evidence type="ECO:0000313" key="5">
    <source>
        <dbReference type="EMBL" id="AFM40125.1"/>
    </source>
</evidence>
<keyword evidence="6" id="KW-1185">Reference proteome</keyword>
<evidence type="ECO:0000256" key="3">
    <source>
        <dbReference type="PROSITE-ProRule" id="PRU00464"/>
    </source>
</evidence>
<dbReference type="Pfam" id="PF01230">
    <property type="entry name" value="HIT"/>
    <property type="match status" value="1"/>
</dbReference>
<dbReference type="AlphaFoldDB" id="I4D2V1"/>
<dbReference type="InterPro" id="IPR036265">
    <property type="entry name" value="HIT-like_sf"/>
</dbReference>
<protein>
    <submittedName>
        <fullName evidence="5">HIT family hydrolase, diadenosine tetraphosphate hydrolase</fullName>
    </submittedName>
</protein>
<dbReference type="InterPro" id="IPR052908">
    <property type="entry name" value="AP-4-A_phosphorylase"/>
</dbReference>
<dbReference type="Gene3D" id="3.30.428.10">
    <property type="entry name" value="HIT-like"/>
    <property type="match status" value="1"/>
</dbReference>
<gene>
    <name evidence="5" type="ordered locus">Desaci_1086</name>
</gene>
<dbReference type="GO" id="GO:0016787">
    <property type="term" value="F:hydrolase activity"/>
    <property type="evidence" value="ECO:0007669"/>
    <property type="project" value="UniProtKB-KW"/>
</dbReference>
<dbReference type="PRINTS" id="PR00332">
    <property type="entry name" value="HISTRIAD"/>
</dbReference>
<dbReference type="InterPro" id="IPR001310">
    <property type="entry name" value="Histidine_triad_HIT"/>
</dbReference>
<dbReference type="RefSeq" id="WP_014826133.1">
    <property type="nucleotide sequence ID" value="NC_018068.1"/>
</dbReference>
<dbReference type="PROSITE" id="PS00892">
    <property type="entry name" value="HIT_1"/>
    <property type="match status" value="1"/>
</dbReference>
<dbReference type="PROSITE" id="PS51084">
    <property type="entry name" value="HIT_2"/>
    <property type="match status" value="1"/>
</dbReference>
<dbReference type="OrthoDB" id="9784774at2"/>